<gene>
    <name evidence="1" type="ORF">LMG26845_04093</name>
</gene>
<reference evidence="1 2" key="1">
    <citation type="submission" date="2020-04" db="EMBL/GenBank/DDBJ databases">
        <authorList>
            <person name="De Canck E."/>
        </authorList>
    </citation>
    <scope>NUCLEOTIDE SEQUENCE [LARGE SCALE GENOMIC DNA]</scope>
    <source>
        <strain evidence="1 2">LMG 26845</strain>
    </source>
</reference>
<evidence type="ECO:0000313" key="2">
    <source>
        <dbReference type="Proteomes" id="UP000507979"/>
    </source>
</evidence>
<organism evidence="1 2">
    <name type="scientific">Achromobacter insuavis</name>
    <dbReference type="NCBI Taxonomy" id="1287735"/>
    <lineage>
        <taxon>Bacteria</taxon>
        <taxon>Pseudomonadati</taxon>
        <taxon>Pseudomonadota</taxon>
        <taxon>Betaproteobacteria</taxon>
        <taxon>Burkholderiales</taxon>
        <taxon>Alcaligenaceae</taxon>
        <taxon>Achromobacter</taxon>
    </lineage>
</organism>
<accession>A0A6J5AP95</accession>
<dbReference type="EMBL" id="CADIJR010000045">
    <property type="protein sequence ID" value="CAB3677681.1"/>
    <property type="molecule type" value="Genomic_DNA"/>
</dbReference>
<proteinExistence type="predicted"/>
<dbReference type="Proteomes" id="UP000507979">
    <property type="component" value="Unassembled WGS sequence"/>
</dbReference>
<keyword evidence="2" id="KW-1185">Reference proteome</keyword>
<sequence length="33" mass="3919">MAVVKIVRFDACRLARSDMLFHVEQEKFGMFWG</sequence>
<evidence type="ECO:0000313" key="1">
    <source>
        <dbReference type="EMBL" id="CAB3677681.1"/>
    </source>
</evidence>
<name>A0A6J5AP95_9BURK</name>
<protein>
    <submittedName>
        <fullName evidence="1">Uncharacterized protein</fullName>
    </submittedName>
</protein>
<dbReference type="AlphaFoldDB" id="A0A6J5AP95"/>